<feature type="compositionally biased region" description="Polar residues" evidence="1">
    <location>
        <begin position="83"/>
        <end position="95"/>
    </location>
</feature>
<evidence type="ECO:0000313" key="3">
    <source>
        <dbReference type="EMBL" id="KAK3368818.1"/>
    </source>
</evidence>
<dbReference type="AlphaFoldDB" id="A0AAE0N3I5"/>
<keyword evidence="2" id="KW-0812">Transmembrane</keyword>
<proteinExistence type="predicted"/>
<reference evidence="3" key="1">
    <citation type="journal article" date="2023" name="Mol. Phylogenet. Evol.">
        <title>Genome-scale phylogeny and comparative genomics of the fungal order Sordariales.</title>
        <authorList>
            <person name="Hensen N."/>
            <person name="Bonometti L."/>
            <person name="Westerberg I."/>
            <person name="Brannstrom I.O."/>
            <person name="Guillou S."/>
            <person name="Cros-Aarteil S."/>
            <person name="Calhoun S."/>
            <person name="Haridas S."/>
            <person name="Kuo A."/>
            <person name="Mondo S."/>
            <person name="Pangilinan J."/>
            <person name="Riley R."/>
            <person name="LaButti K."/>
            <person name="Andreopoulos B."/>
            <person name="Lipzen A."/>
            <person name="Chen C."/>
            <person name="Yan M."/>
            <person name="Daum C."/>
            <person name="Ng V."/>
            <person name="Clum A."/>
            <person name="Steindorff A."/>
            <person name="Ohm R.A."/>
            <person name="Martin F."/>
            <person name="Silar P."/>
            <person name="Natvig D.O."/>
            <person name="Lalanne C."/>
            <person name="Gautier V."/>
            <person name="Ament-Velasquez S.L."/>
            <person name="Kruys A."/>
            <person name="Hutchinson M.I."/>
            <person name="Powell A.J."/>
            <person name="Barry K."/>
            <person name="Miller A.N."/>
            <person name="Grigoriev I.V."/>
            <person name="Debuchy R."/>
            <person name="Gladieux P."/>
            <person name="Hiltunen Thoren M."/>
            <person name="Johannesson H."/>
        </authorList>
    </citation>
    <scope>NUCLEOTIDE SEQUENCE</scope>
    <source>
        <strain evidence="3">CBS 958.72</strain>
    </source>
</reference>
<keyword evidence="2" id="KW-1133">Transmembrane helix</keyword>
<accession>A0AAE0N3I5</accession>
<reference evidence="3" key="2">
    <citation type="submission" date="2023-06" db="EMBL/GenBank/DDBJ databases">
        <authorList>
            <consortium name="Lawrence Berkeley National Laboratory"/>
            <person name="Haridas S."/>
            <person name="Hensen N."/>
            <person name="Bonometti L."/>
            <person name="Westerberg I."/>
            <person name="Brannstrom I.O."/>
            <person name="Guillou S."/>
            <person name="Cros-Aarteil S."/>
            <person name="Calhoun S."/>
            <person name="Kuo A."/>
            <person name="Mondo S."/>
            <person name="Pangilinan J."/>
            <person name="Riley R."/>
            <person name="Labutti K."/>
            <person name="Andreopoulos B."/>
            <person name="Lipzen A."/>
            <person name="Chen C."/>
            <person name="Yanf M."/>
            <person name="Daum C."/>
            <person name="Ng V."/>
            <person name="Clum A."/>
            <person name="Steindorff A."/>
            <person name="Ohm R."/>
            <person name="Martin F."/>
            <person name="Silar P."/>
            <person name="Natvig D."/>
            <person name="Lalanne C."/>
            <person name="Gautier V."/>
            <person name="Ament-Velasquez S.L."/>
            <person name="Kruys A."/>
            <person name="Hutchinson M.I."/>
            <person name="Powell A.J."/>
            <person name="Barry K."/>
            <person name="Miller A.N."/>
            <person name="Grigoriev I.V."/>
            <person name="Debuchy R."/>
            <person name="Gladieux P."/>
            <person name="Thoren M.H."/>
            <person name="Johannesson H."/>
        </authorList>
    </citation>
    <scope>NUCLEOTIDE SEQUENCE</scope>
    <source>
        <strain evidence="3">CBS 958.72</strain>
    </source>
</reference>
<feature type="region of interest" description="Disordered" evidence="1">
    <location>
        <begin position="56"/>
        <end position="123"/>
    </location>
</feature>
<comment type="caution">
    <text evidence="3">The sequence shown here is derived from an EMBL/GenBank/DDBJ whole genome shotgun (WGS) entry which is preliminary data.</text>
</comment>
<organism evidence="3 4">
    <name type="scientific">Lasiosphaeria ovina</name>
    <dbReference type="NCBI Taxonomy" id="92902"/>
    <lineage>
        <taxon>Eukaryota</taxon>
        <taxon>Fungi</taxon>
        <taxon>Dikarya</taxon>
        <taxon>Ascomycota</taxon>
        <taxon>Pezizomycotina</taxon>
        <taxon>Sordariomycetes</taxon>
        <taxon>Sordariomycetidae</taxon>
        <taxon>Sordariales</taxon>
        <taxon>Lasiosphaeriaceae</taxon>
        <taxon>Lasiosphaeria</taxon>
    </lineage>
</organism>
<feature type="compositionally biased region" description="Basic and acidic residues" evidence="1">
    <location>
        <begin position="112"/>
        <end position="123"/>
    </location>
</feature>
<protein>
    <submittedName>
        <fullName evidence="3">Uncharacterized protein</fullName>
    </submittedName>
</protein>
<feature type="compositionally biased region" description="Basic and acidic residues" evidence="1">
    <location>
        <begin position="57"/>
        <end position="68"/>
    </location>
</feature>
<evidence type="ECO:0000313" key="4">
    <source>
        <dbReference type="Proteomes" id="UP001287356"/>
    </source>
</evidence>
<gene>
    <name evidence="3" type="ORF">B0T24DRAFT_341214</name>
</gene>
<name>A0AAE0N3I5_9PEZI</name>
<keyword evidence="4" id="KW-1185">Reference proteome</keyword>
<feature type="compositionally biased region" description="Gly residues" evidence="1">
    <location>
        <begin position="72"/>
        <end position="82"/>
    </location>
</feature>
<evidence type="ECO:0000256" key="1">
    <source>
        <dbReference type="SAM" id="MobiDB-lite"/>
    </source>
</evidence>
<keyword evidence="2" id="KW-0472">Membrane</keyword>
<dbReference type="EMBL" id="JAULSN010000006">
    <property type="protein sequence ID" value="KAK3368818.1"/>
    <property type="molecule type" value="Genomic_DNA"/>
</dbReference>
<dbReference type="Proteomes" id="UP001287356">
    <property type="component" value="Unassembled WGS sequence"/>
</dbReference>
<sequence>MPLTPLNQRDETASKIPAPAHGFGAFCASSGYAQVICCPFVVVTVIVAAIRKKIKTKREEKEAMKAAEGRVNGNGNGNGNGNDSGLSAAATQAQEKPSAKHRDARVSAAADGAEKRLETHPDNPRVCDPLCPARTADGCPVHTAQKFERPASPGLLAV</sequence>
<feature type="transmembrane region" description="Helical" evidence="2">
    <location>
        <begin position="31"/>
        <end position="50"/>
    </location>
</feature>
<evidence type="ECO:0000256" key="2">
    <source>
        <dbReference type="SAM" id="Phobius"/>
    </source>
</evidence>